<dbReference type="EMBL" id="EU959452">
    <property type="protein sequence ID" value="ACG31570.1"/>
    <property type="molecule type" value="mRNA"/>
</dbReference>
<protein>
    <submittedName>
        <fullName evidence="1">Uncharacterized protein</fullName>
    </submittedName>
</protein>
<organism evidence="1">
    <name type="scientific">Zea mays</name>
    <name type="common">Maize</name>
    <dbReference type="NCBI Taxonomy" id="4577"/>
    <lineage>
        <taxon>Eukaryota</taxon>
        <taxon>Viridiplantae</taxon>
        <taxon>Streptophyta</taxon>
        <taxon>Embryophyta</taxon>
        <taxon>Tracheophyta</taxon>
        <taxon>Spermatophyta</taxon>
        <taxon>Magnoliopsida</taxon>
        <taxon>Liliopsida</taxon>
        <taxon>Poales</taxon>
        <taxon>Poaceae</taxon>
        <taxon>PACMAD clade</taxon>
        <taxon>Panicoideae</taxon>
        <taxon>Andropogonodae</taxon>
        <taxon>Andropogoneae</taxon>
        <taxon>Tripsacinae</taxon>
        <taxon>Zea</taxon>
    </lineage>
</organism>
<evidence type="ECO:0000313" key="1">
    <source>
        <dbReference type="EMBL" id="ACG31570.1"/>
    </source>
</evidence>
<sequence>MAGDAELPLEEAEAAMRSADDDSVTATVVNMYHF</sequence>
<dbReference type="AlphaFoldDB" id="B6T387"/>
<accession>B6T387</accession>
<proteinExistence type="evidence at transcript level"/>
<reference evidence="1" key="1">
    <citation type="journal article" date="2009" name="Plant Mol. Biol.">
        <title>Insights into corn genes derived from large-scale cDNA sequencing.</title>
        <authorList>
            <person name="Alexandrov N.N."/>
            <person name="Brover V.V."/>
            <person name="Freidin S."/>
            <person name="Troukhan M.E."/>
            <person name="Tatarinova T.V."/>
            <person name="Zhang H."/>
            <person name="Swaller T.J."/>
            <person name="Lu Y.P."/>
            <person name="Bouck J."/>
            <person name="Flavell R.B."/>
            <person name="Feldmann K.A."/>
        </authorList>
    </citation>
    <scope>NUCLEOTIDE SEQUENCE</scope>
</reference>
<name>B6T387_MAIZE</name>